<comment type="subcellular location">
    <subcellularLocation>
        <location evidence="1">Membrane</location>
        <topology evidence="1">Single-pass type I membrane protein</topology>
    </subcellularLocation>
</comment>
<dbReference type="OMA" id="FCQVILS"/>
<dbReference type="PROSITE" id="PS50835">
    <property type="entry name" value="IG_LIKE"/>
    <property type="match status" value="1"/>
</dbReference>
<dbReference type="Pfam" id="PF07686">
    <property type="entry name" value="V-set"/>
    <property type="match status" value="1"/>
</dbReference>
<dbReference type="AlphaFoldDB" id="A0A9D3MAE3"/>
<proteinExistence type="predicted"/>
<evidence type="ECO:0000256" key="7">
    <source>
        <dbReference type="ARBA" id="ARBA00023180"/>
    </source>
</evidence>
<dbReference type="InterPro" id="IPR013783">
    <property type="entry name" value="Ig-like_fold"/>
</dbReference>
<name>A0A9D3MAE3_ANGAN</name>
<comment type="caution">
    <text evidence="13">The sequence shown here is derived from an EMBL/GenBank/DDBJ whole genome shotgun (WGS) entry which is preliminary data.</text>
</comment>
<dbReference type="Gene3D" id="2.60.40.10">
    <property type="entry name" value="Immunoglobulins"/>
    <property type="match status" value="1"/>
</dbReference>
<evidence type="ECO:0000256" key="9">
    <source>
        <dbReference type="SAM" id="MobiDB-lite"/>
    </source>
</evidence>
<feature type="chain" id="PRO_5039521625" description="Ig-like domain-containing protein" evidence="11">
    <location>
        <begin position="36"/>
        <end position="248"/>
    </location>
</feature>
<dbReference type="GO" id="GO:0005886">
    <property type="term" value="C:plasma membrane"/>
    <property type="evidence" value="ECO:0007669"/>
    <property type="project" value="TreeGrafter"/>
</dbReference>
<organism evidence="13 14">
    <name type="scientific">Anguilla anguilla</name>
    <name type="common">European freshwater eel</name>
    <name type="synonym">Muraena anguilla</name>
    <dbReference type="NCBI Taxonomy" id="7936"/>
    <lineage>
        <taxon>Eukaryota</taxon>
        <taxon>Metazoa</taxon>
        <taxon>Chordata</taxon>
        <taxon>Craniata</taxon>
        <taxon>Vertebrata</taxon>
        <taxon>Euteleostomi</taxon>
        <taxon>Actinopterygii</taxon>
        <taxon>Neopterygii</taxon>
        <taxon>Teleostei</taxon>
        <taxon>Anguilliformes</taxon>
        <taxon>Anguillidae</taxon>
        <taxon>Anguilla</taxon>
    </lineage>
</organism>
<evidence type="ECO:0000313" key="14">
    <source>
        <dbReference type="Proteomes" id="UP001044222"/>
    </source>
</evidence>
<dbReference type="EMBL" id="JAFIRN010000008">
    <property type="protein sequence ID" value="KAG5843670.1"/>
    <property type="molecule type" value="Genomic_DNA"/>
</dbReference>
<evidence type="ECO:0000256" key="6">
    <source>
        <dbReference type="ARBA" id="ARBA00023157"/>
    </source>
</evidence>
<feature type="region of interest" description="Disordered" evidence="9">
    <location>
        <begin position="44"/>
        <end position="106"/>
    </location>
</feature>
<evidence type="ECO:0000256" key="10">
    <source>
        <dbReference type="SAM" id="Phobius"/>
    </source>
</evidence>
<dbReference type="InterPro" id="IPR036179">
    <property type="entry name" value="Ig-like_dom_sf"/>
</dbReference>
<evidence type="ECO:0000256" key="5">
    <source>
        <dbReference type="ARBA" id="ARBA00023136"/>
    </source>
</evidence>
<evidence type="ECO:0000256" key="1">
    <source>
        <dbReference type="ARBA" id="ARBA00004479"/>
    </source>
</evidence>
<sequence>MGPLSPSQPAQTLTHLLLVTVIAGGLLSLSLVCDGATVPGLVTPVPATPDPLTAGPLTDGPLTDGPQMPLSTPEANITDTTSAATGEEEKAAPMVEQHPPKEKAVEGEDVKFSCLLKEADPEGVAVHWIHQGPESEHTVLEGNQTSEERFADRAFLSGDVGHGDFSMTLLNVSVQDRGVYMCVLTISDGSALQGSGTKLSIREDLGLLGLEESVGTIIGVTVAAVGVAIGLIALILTQFRDKLTCLKK</sequence>
<feature type="domain" description="Ig-like" evidence="12">
    <location>
        <begin position="93"/>
        <end position="200"/>
    </location>
</feature>
<keyword evidence="8" id="KW-0393">Immunoglobulin domain</keyword>
<keyword evidence="4 10" id="KW-1133">Transmembrane helix</keyword>
<dbReference type="CDD" id="cd00099">
    <property type="entry name" value="IgV"/>
    <property type="match status" value="1"/>
</dbReference>
<keyword evidence="6" id="KW-1015">Disulfide bond</keyword>
<feature type="transmembrane region" description="Helical" evidence="10">
    <location>
        <begin position="217"/>
        <end position="239"/>
    </location>
</feature>
<accession>A0A9D3MAE3</accession>
<keyword evidence="14" id="KW-1185">Reference proteome</keyword>
<evidence type="ECO:0000256" key="8">
    <source>
        <dbReference type="ARBA" id="ARBA00023319"/>
    </source>
</evidence>
<dbReference type="SUPFAM" id="SSF48726">
    <property type="entry name" value="Immunoglobulin"/>
    <property type="match status" value="1"/>
</dbReference>
<dbReference type="SMART" id="SM00409">
    <property type="entry name" value="IG"/>
    <property type="match status" value="1"/>
</dbReference>
<dbReference type="InterPro" id="IPR000920">
    <property type="entry name" value="Myelin_P0-rel"/>
</dbReference>
<dbReference type="InterPro" id="IPR003599">
    <property type="entry name" value="Ig_sub"/>
</dbReference>
<dbReference type="InterPro" id="IPR013106">
    <property type="entry name" value="Ig_V-set"/>
</dbReference>
<evidence type="ECO:0000256" key="2">
    <source>
        <dbReference type="ARBA" id="ARBA00022692"/>
    </source>
</evidence>
<reference evidence="13" key="1">
    <citation type="submission" date="2021-01" db="EMBL/GenBank/DDBJ databases">
        <title>A chromosome-scale assembly of European eel, Anguilla anguilla.</title>
        <authorList>
            <person name="Henkel C."/>
            <person name="Jong-Raadsen S.A."/>
            <person name="Dufour S."/>
            <person name="Weltzien F.-A."/>
            <person name="Palstra A.P."/>
            <person name="Pelster B."/>
            <person name="Spaink H.P."/>
            <person name="Van Den Thillart G.E."/>
            <person name="Jansen H."/>
            <person name="Zahm M."/>
            <person name="Klopp C."/>
            <person name="Cedric C."/>
            <person name="Louis A."/>
            <person name="Berthelot C."/>
            <person name="Parey E."/>
            <person name="Roest Crollius H."/>
            <person name="Montfort J."/>
            <person name="Robinson-Rechavi M."/>
            <person name="Bucao C."/>
            <person name="Bouchez O."/>
            <person name="Gislard M."/>
            <person name="Lluch J."/>
            <person name="Milhes M."/>
            <person name="Lampietro C."/>
            <person name="Lopez Roques C."/>
            <person name="Donnadieu C."/>
            <person name="Braasch I."/>
            <person name="Desvignes T."/>
            <person name="Postlethwait J."/>
            <person name="Bobe J."/>
            <person name="Guiguen Y."/>
            <person name="Dirks R."/>
        </authorList>
    </citation>
    <scope>NUCLEOTIDE SEQUENCE</scope>
    <source>
        <strain evidence="13">Tag_6206</strain>
        <tissue evidence="13">Liver</tissue>
    </source>
</reference>
<evidence type="ECO:0000256" key="4">
    <source>
        <dbReference type="ARBA" id="ARBA00022989"/>
    </source>
</evidence>
<protein>
    <recommendedName>
        <fullName evidence="12">Ig-like domain-containing protein</fullName>
    </recommendedName>
</protein>
<dbReference type="OrthoDB" id="7225082at2759"/>
<feature type="signal peptide" evidence="11">
    <location>
        <begin position="1"/>
        <end position="35"/>
    </location>
</feature>
<evidence type="ECO:0000256" key="11">
    <source>
        <dbReference type="SAM" id="SignalP"/>
    </source>
</evidence>
<evidence type="ECO:0000256" key="3">
    <source>
        <dbReference type="ARBA" id="ARBA00022729"/>
    </source>
</evidence>
<keyword evidence="7" id="KW-0325">Glycoprotein</keyword>
<keyword evidence="3 11" id="KW-0732">Signal</keyword>
<dbReference type="SMART" id="SM00406">
    <property type="entry name" value="IGv"/>
    <property type="match status" value="1"/>
</dbReference>
<keyword evidence="5 10" id="KW-0472">Membrane</keyword>
<evidence type="ECO:0000313" key="13">
    <source>
        <dbReference type="EMBL" id="KAG5843670.1"/>
    </source>
</evidence>
<dbReference type="Proteomes" id="UP001044222">
    <property type="component" value="Chromosome 8"/>
</dbReference>
<gene>
    <name evidence="13" type="ORF">ANANG_G00153380</name>
</gene>
<keyword evidence="2 10" id="KW-0812">Transmembrane</keyword>
<feature type="compositionally biased region" description="Polar residues" evidence="9">
    <location>
        <begin position="69"/>
        <end position="84"/>
    </location>
</feature>
<dbReference type="InterPro" id="IPR007110">
    <property type="entry name" value="Ig-like_dom"/>
</dbReference>
<evidence type="ECO:0000259" key="12">
    <source>
        <dbReference type="PROSITE" id="PS50835"/>
    </source>
</evidence>
<dbReference type="PANTHER" id="PTHR13869:SF38">
    <property type="entry name" value="NATURAL CYTOTOXICITY TRIGGERING RECEPTOR 3"/>
    <property type="match status" value="1"/>
</dbReference>
<dbReference type="PANTHER" id="PTHR13869">
    <property type="entry name" value="MYELIN P0 RELATED"/>
    <property type="match status" value="1"/>
</dbReference>